<feature type="binding site" evidence="13">
    <location>
        <begin position="113"/>
        <end position="116"/>
    </location>
    <ligand>
        <name>NAD(+)</name>
        <dbReference type="ChEBI" id="CHEBI:57540"/>
    </ligand>
</feature>
<keyword evidence="3 13" id="KW-0028">Amino-acid biosynthesis</keyword>
<feature type="binding site" evidence="13">
    <location>
        <position position="35"/>
    </location>
    <ligand>
        <name>NADP(+)</name>
        <dbReference type="ChEBI" id="CHEBI:58349"/>
    </ligand>
</feature>
<keyword evidence="17" id="KW-1185">Reference proteome</keyword>
<dbReference type="PANTHER" id="PTHR20836:SF0">
    <property type="entry name" value="4-HYDROXY-TETRAHYDRODIPICOLINATE REDUCTASE 1, CHLOROPLASTIC-RELATED"/>
    <property type="match status" value="1"/>
</dbReference>
<feature type="domain" description="Dihydrodipicolinate reductase C-terminal" evidence="15">
    <location>
        <begin position="119"/>
        <end position="255"/>
    </location>
</feature>
<dbReference type="SUPFAM" id="SSF51735">
    <property type="entry name" value="NAD(P)-binding Rossmann-fold domains"/>
    <property type="match status" value="1"/>
</dbReference>
<dbReference type="InterPro" id="IPR022663">
    <property type="entry name" value="DapB_C"/>
</dbReference>
<dbReference type="HAMAP" id="MF_00102">
    <property type="entry name" value="DapB"/>
    <property type="match status" value="1"/>
</dbReference>
<feature type="binding site" evidence="13">
    <location>
        <begin position="156"/>
        <end position="157"/>
    </location>
    <ligand>
        <name>(S)-2,3,4,5-tetrahydrodipicolinate</name>
        <dbReference type="ChEBI" id="CHEBI:16845"/>
    </ligand>
</feature>
<dbReference type="OrthoDB" id="9790352at2"/>
<protein>
    <recommendedName>
        <fullName evidence="10 13">4-hydroxy-tetrahydrodipicolinate reductase</fullName>
        <shortName evidence="13">HTPA reductase</shortName>
        <ecNumber evidence="10 13">1.17.1.8</ecNumber>
    </recommendedName>
</protein>
<comment type="caution">
    <text evidence="13">Was originally thought to be a dihydrodipicolinate reductase (DHDPR), catalyzing the conversion of dihydrodipicolinate to tetrahydrodipicolinate. However, it was shown in E.coli that the substrate of the enzymatic reaction is not dihydrodipicolinate (DHDP) but in fact (2S,4S)-4-hydroxy-2,3,4,5-tetrahydrodipicolinic acid (HTPA), the product released by the DapA-catalyzed reaction.</text>
</comment>
<dbReference type="GO" id="GO:0005737">
    <property type="term" value="C:cytoplasm"/>
    <property type="evidence" value="ECO:0007669"/>
    <property type="project" value="UniProtKB-SubCell"/>
</dbReference>
<dbReference type="InterPro" id="IPR000846">
    <property type="entry name" value="DapB_N"/>
</dbReference>
<comment type="catalytic activity">
    <reaction evidence="11 13">
        <text>(S)-2,3,4,5-tetrahydrodipicolinate + NADP(+) + H2O = (2S,4S)-4-hydroxy-2,3,4,5-tetrahydrodipicolinate + NADPH + H(+)</text>
        <dbReference type="Rhea" id="RHEA:35331"/>
        <dbReference type="ChEBI" id="CHEBI:15377"/>
        <dbReference type="ChEBI" id="CHEBI:15378"/>
        <dbReference type="ChEBI" id="CHEBI:16845"/>
        <dbReference type="ChEBI" id="CHEBI:57783"/>
        <dbReference type="ChEBI" id="CHEBI:58349"/>
        <dbReference type="ChEBI" id="CHEBI:67139"/>
        <dbReference type="EC" id="1.17.1.8"/>
    </reaction>
</comment>
<feature type="domain" description="Dihydrodipicolinate reductase N-terminal" evidence="14">
    <location>
        <begin position="3"/>
        <end position="115"/>
    </location>
</feature>
<gene>
    <name evidence="13" type="primary">dapB</name>
    <name evidence="16" type="ORF">BSL82_14900</name>
</gene>
<dbReference type="PROSITE" id="PS01298">
    <property type="entry name" value="DAPB"/>
    <property type="match status" value="1"/>
</dbReference>
<evidence type="ECO:0000256" key="12">
    <source>
        <dbReference type="ARBA" id="ARBA00049396"/>
    </source>
</evidence>
<dbReference type="NCBIfam" id="TIGR00036">
    <property type="entry name" value="dapB"/>
    <property type="match status" value="1"/>
</dbReference>
<dbReference type="Pfam" id="PF01113">
    <property type="entry name" value="DapB_N"/>
    <property type="match status" value="1"/>
</dbReference>
<dbReference type="FunFam" id="3.30.360.10:FF:000004">
    <property type="entry name" value="4-hydroxy-tetrahydrodipicolinate reductase"/>
    <property type="match status" value="1"/>
</dbReference>
<evidence type="ECO:0000256" key="11">
    <source>
        <dbReference type="ARBA" id="ARBA00049080"/>
    </source>
</evidence>
<proteinExistence type="inferred from homology"/>
<dbReference type="GO" id="GO:0009089">
    <property type="term" value="P:lysine biosynthetic process via diaminopimelate"/>
    <property type="evidence" value="ECO:0007669"/>
    <property type="project" value="UniProtKB-UniRule"/>
</dbReference>
<evidence type="ECO:0000256" key="2">
    <source>
        <dbReference type="ARBA" id="ARBA00022490"/>
    </source>
</evidence>
<organism evidence="16 17">
    <name type="scientific">Tardibacter chloracetimidivorans</name>
    <dbReference type="NCBI Taxonomy" id="1921510"/>
    <lineage>
        <taxon>Bacteria</taxon>
        <taxon>Pseudomonadati</taxon>
        <taxon>Pseudomonadota</taxon>
        <taxon>Alphaproteobacteria</taxon>
        <taxon>Sphingomonadales</taxon>
        <taxon>Sphingomonadaceae</taxon>
        <taxon>Tardibacter</taxon>
    </lineage>
</organism>
<dbReference type="InterPro" id="IPR022664">
    <property type="entry name" value="DapB_N_CS"/>
</dbReference>
<dbReference type="GO" id="GO:0019877">
    <property type="term" value="P:diaminopimelate biosynthetic process"/>
    <property type="evidence" value="ECO:0007669"/>
    <property type="project" value="UniProtKB-UniRule"/>
</dbReference>
<dbReference type="Pfam" id="PF05173">
    <property type="entry name" value="DapB_C"/>
    <property type="match status" value="1"/>
</dbReference>
<dbReference type="AlphaFoldDB" id="A0A1L3ZXR0"/>
<dbReference type="InterPro" id="IPR023940">
    <property type="entry name" value="DHDPR_bac"/>
</dbReference>
<evidence type="ECO:0000256" key="5">
    <source>
        <dbReference type="ARBA" id="ARBA00022915"/>
    </source>
</evidence>
<dbReference type="GO" id="GO:0016726">
    <property type="term" value="F:oxidoreductase activity, acting on CH or CH2 groups, NAD or NADP as acceptor"/>
    <property type="evidence" value="ECO:0007669"/>
    <property type="project" value="UniProtKB-UniRule"/>
</dbReference>
<dbReference type="GO" id="GO:0008839">
    <property type="term" value="F:4-hydroxy-tetrahydrodipicolinate reductase"/>
    <property type="evidence" value="ECO:0007669"/>
    <property type="project" value="UniProtKB-UniRule"/>
</dbReference>
<dbReference type="CDD" id="cd02274">
    <property type="entry name" value="DHDPR_N"/>
    <property type="match status" value="1"/>
</dbReference>
<evidence type="ECO:0000256" key="7">
    <source>
        <dbReference type="ARBA" id="ARBA00023027"/>
    </source>
</evidence>
<keyword evidence="5 13" id="KW-0220">Diaminopimelate biosynthesis</keyword>
<dbReference type="UniPathway" id="UPA00034">
    <property type="reaction ID" value="UER00018"/>
</dbReference>
<feature type="active site" description="Proton donor/acceptor" evidence="13">
    <location>
        <position position="146"/>
    </location>
</feature>
<evidence type="ECO:0000256" key="1">
    <source>
        <dbReference type="ARBA" id="ARBA00006642"/>
    </source>
</evidence>
<comment type="pathway">
    <text evidence="9 13">Amino-acid biosynthesis; L-lysine biosynthesis via DAP pathway; (S)-tetrahydrodipicolinate from L-aspartate: step 4/4.</text>
</comment>
<reference evidence="17" key="1">
    <citation type="submission" date="2016-11" db="EMBL/GenBank/DDBJ databases">
        <title>Complete Genome Sequence of alachlor-degrading Sphingomonas sp. strain JJ-A5.</title>
        <authorList>
            <person name="Lee H."/>
            <person name="Ka J.-O."/>
        </authorList>
    </citation>
    <scope>NUCLEOTIDE SEQUENCE [LARGE SCALE GENOMIC DNA]</scope>
    <source>
        <strain evidence="17">JJ-A5</strain>
    </source>
</reference>
<evidence type="ECO:0000256" key="3">
    <source>
        <dbReference type="ARBA" id="ARBA00022605"/>
    </source>
</evidence>
<comment type="subunit">
    <text evidence="13">Homotetramer.</text>
</comment>
<evidence type="ECO:0000259" key="14">
    <source>
        <dbReference type="Pfam" id="PF01113"/>
    </source>
</evidence>
<keyword evidence="6 13" id="KW-0560">Oxidoreductase</keyword>
<dbReference type="Proteomes" id="UP000182063">
    <property type="component" value="Chromosome"/>
</dbReference>
<dbReference type="GO" id="GO:0050661">
    <property type="term" value="F:NADP binding"/>
    <property type="evidence" value="ECO:0007669"/>
    <property type="project" value="UniProtKB-UniRule"/>
</dbReference>
<evidence type="ECO:0000256" key="9">
    <source>
        <dbReference type="ARBA" id="ARBA00037922"/>
    </source>
</evidence>
<dbReference type="RefSeq" id="WP_072598079.1">
    <property type="nucleotide sequence ID" value="NZ_CP018221.1"/>
</dbReference>
<comment type="catalytic activity">
    <reaction evidence="12 13">
        <text>(S)-2,3,4,5-tetrahydrodipicolinate + NAD(+) + H2O = (2S,4S)-4-hydroxy-2,3,4,5-tetrahydrodipicolinate + NADH + H(+)</text>
        <dbReference type="Rhea" id="RHEA:35323"/>
        <dbReference type="ChEBI" id="CHEBI:15377"/>
        <dbReference type="ChEBI" id="CHEBI:15378"/>
        <dbReference type="ChEBI" id="CHEBI:16845"/>
        <dbReference type="ChEBI" id="CHEBI:57540"/>
        <dbReference type="ChEBI" id="CHEBI:57945"/>
        <dbReference type="ChEBI" id="CHEBI:67139"/>
        <dbReference type="EC" id="1.17.1.8"/>
    </reaction>
</comment>
<evidence type="ECO:0000256" key="13">
    <source>
        <dbReference type="HAMAP-Rule" id="MF_00102"/>
    </source>
</evidence>
<feature type="binding site" evidence="13">
    <location>
        <position position="34"/>
    </location>
    <ligand>
        <name>NAD(+)</name>
        <dbReference type="ChEBI" id="CHEBI:57540"/>
    </ligand>
</feature>
<evidence type="ECO:0000256" key="8">
    <source>
        <dbReference type="ARBA" id="ARBA00023154"/>
    </source>
</evidence>
<dbReference type="InterPro" id="IPR036291">
    <property type="entry name" value="NAD(P)-bd_dom_sf"/>
</dbReference>
<dbReference type="KEGG" id="sphj:BSL82_14900"/>
<name>A0A1L3ZXR0_9SPHN</name>
<feature type="binding site" evidence="13">
    <location>
        <begin position="8"/>
        <end position="13"/>
    </location>
    <ligand>
        <name>NAD(+)</name>
        <dbReference type="ChEBI" id="CHEBI:57540"/>
    </ligand>
</feature>
<feature type="active site" description="Proton donor" evidence="13">
    <location>
        <position position="150"/>
    </location>
</feature>
<dbReference type="EC" id="1.17.1.8" evidence="10 13"/>
<keyword evidence="2 13" id="KW-0963">Cytoplasm</keyword>
<dbReference type="SUPFAM" id="SSF55347">
    <property type="entry name" value="Glyceraldehyde-3-phosphate dehydrogenase-like, C-terminal domain"/>
    <property type="match status" value="1"/>
</dbReference>
<dbReference type="Gene3D" id="3.30.360.10">
    <property type="entry name" value="Dihydrodipicolinate Reductase, domain 2"/>
    <property type="match status" value="1"/>
</dbReference>
<dbReference type="PANTHER" id="PTHR20836">
    <property type="entry name" value="DIHYDRODIPICOLINATE REDUCTASE"/>
    <property type="match status" value="1"/>
</dbReference>
<dbReference type="PIRSF" id="PIRSF000161">
    <property type="entry name" value="DHPR"/>
    <property type="match status" value="1"/>
</dbReference>
<comment type="similarity">
    <text evidence="1 13">Belongs to the DapB family.</text>
</comment>
<accession>A0A1L3ZXR0</accession>
<keyword evidence="8 13" id="KW-0457">Lysine biosynthesis</keyword>
<dbReference type="STRING" id="1921510.BSL82_14900"/>
<dbReference type="EMBL" id="CP018221">
    <property type="protein sequence ID" value="API60411.1"/>
    <property type="molecule type" value="Genomic_DNA"/>
</dbReference>
<comment type="subcellular location">
    <subcellularLocation>
        <location evidence="13">Cytoplasm</location>
    </subcellularLocation>
</comment>
<keyword evidence="4 13" id="KW-0521">NADP</keyword>
<keyword evidence="7 13" id="KW-0520">NAD</keyword>
<evidence type="ECO:0000313" key="17">
    <source>
        <dbReference type="Proteomes" id="UP000182063"/>
    </source>
</evidence>
<evidence type="ECO:0000259" key="15">
    <source>
        <dbReference type="Pfam" id="PF05173"/>
    </source>
</evidence>
<dbReference type="Gene3D" id="3.40.50.720">
    <property type="entry name" value="NAD(P)-binding Rossmann-like Domain"/>
    <property type="match status" value="1"/>
</dbReference>
<dbReference type="GO" id="GO:0051287">
    <property type="term" value="F:NAD binding"/>
    <property type="evidence" value="ECO:0007669"/>
    <property type="project" value="UniProtKB-UniRule"/>
</dbReference>
<evidence type="ECO:0000256" key="4">
    <source>
        <dbReference type="ARBA" id="ARBA00022857"/>
    </source>
</evidence>
<evidence type="ECO:0000256" key="6">
    <source>
        <dbReference type="ARBA" id="ARBA00023002"/>
    </source>
</evidence>
<comment type="function">
    <text evidence="13">Catalyzes the conversion of 4-hydroxy-tetrahydrodipicolinate (HTPA) to tetrahydrodipicolinate.</text>
</comment>
<sequence>MTRIGLIGAGGRMGRAIAQVIAATPDTEIAGGVDRPDAGANEIAPGLQIMAQAAVLAGQCDVLVDFSSPSALPENLAAARAANTPIVIGTTGLEAQHHALIDAAAAQVAVLQAANTSLGVNLIGHLVREAAARLGPDWDIEVLEMHHRHKVDAPSGTGLFLGTAAAAGRGVDLDQVSDRARDGITGPRREGHIGFAVMRGGSVAGDHQVVFAGEGERIEIGHRAETREIFARGAVKAALWLAGKPAGRYWMTDVLGLPR</sequence>
<feature type="binding site" evidence="13">
    <location>
        <position position="147"/>
    </location>
    <ligand>
        <name>(S)-2,3,4,5-tetrahydrodipicolinate</name>
        <dbReference type="ChEBI" id="CHEBI:16845"/>
    </ligand>
</feature>
<evidence type="ECO:0000256" key="10">
    <source>
        <dbReference type="ARBA" id="ARBA00038983"/>
    </source>
</evidence>
<feature type="binding site" evidence="13">
    <location>
        <begin position="89"/>
        <end position="91"/>
    </location>
    <ligand>
        <name>NAD(+)</name>
        <dbReference type="ChEBI" id="CHEBI:57540"/>
    </ligand>
</feature>
<evidence type="ECO:0000313" key="16">
    <source>
        <dbReference type="EMBL" id="API60411.1"/>
    </source>
</evidence>